<dbReference type="EMBL" id="CAJJDM010000002">
    <property type="protein sequence ID" value="CAD8043547.1"/>
    <property type="molecule type" value="Genomic_DNA"/>
</dbReference>
<name>A0A8S1JPA6_PARPR</name>
<evidence type="ECO:0000313" key="2">
    <source>
        <dbReference type="Proteomes" id="UP000688137"/>
    </source>
</evidence>
<sequence length="88" mass="10434">MSEELNSSLDSLELDLYHKPNPQIKTIIAYLRAQHIRFCTDPKSKEYNYYSNQSHKEDDNNTDFGMQRNKFIQRKKQDTAISFVMNIS</sequence>
<accession>A0A8S1JPA6</accession>
<keyword evidence="2" id="KW-1185">Reference proteome</keyword>
<dbReference type="AlphaFoldDB" id="A0A8S1JPA6"/>
<gene>
    <name evidence="1" type="ORF">PPRIM_AZ9-3.1.T0050200</name>
</gene>
<organism evidence="1 2">
    <name type="scientific">Paramecium primaurelia</name>
    <dbReference type="NCBI Taxonomy" id="5886"/>
    <lineage>
        <taxon>Eukaryota</taxon>
        <taxon>Sar</taxon>
        <taxon>Alveolata</taxon>
        <taxon>Ciliophora</taxon>
        <taxon>Intramacronucleata</taxon>
        <taxon>Oligohymenophorea</taxon>
        <taxon>Peniculida</taxon>
        <taxon>Parameciidae</taxon>
        <taxon>Paramecium</taxon>
    </lineage>
</organism>
<dbReference type="Proteomes" id="UP000688137">
    <property type="component" value="Unassembled WGS sequence"/>
</dbReference>
<evidence type="ECO:0000313" key="1">
    <source>
        <dbReference type="EMBL" id="CAD8043547.1"/>
    </source>
</evidence>
<reference evidence="1" key="1">
    <citation type="submission" date="2021-01" db="EMBL/GenBank/DDBJ databases">
        <authorList>
            <consortium name="Genoscope - CEA"/>
            <person name="William W."/>
        </authorList>
    </citation>
    <scope>NUCLEOTIDE SEQUENCE</scope>
</reference>
<proteinExistence type="predicted"/>
<protein>
    <submittedName>
        <fullName evidence="1">Uncharacterized protein</fullName>
    </submittedName>
</protein>
<dbReference type="OMA" id="DFGMQRN"/>
<comment type="caution">
    <text evidence="1">The sequence shown here is derived from an EMBL/GenBank/DDBJ whole genome shotgun (WGS) entry which is preliminary data.</text>
</comment>